<keyword evidence="2" id="KW-1185">Reference proteome</keyword>
<proteinExistence type="predicted"/>
<evidence type="ECO:0000313" key="1">
    <source>
        <dbReference type="EMBL" id="RYR39902.1"/>
    </source>
</evidence>
<dbReference type="PANTHER" id="PTHR33116">
    <property type="entry name" value="REVERSE TRANSCRIPTASE ZINC-BINDING DOMAIN-CONTAINING PROTEIN-RELATED-RELATED"/>
    <property type="match status" value="1"/>
</dbReference>
<evidence type="ECO:0000313" key="2">
    <source>
        <dbReference type="Proteomes" id="UP000289738"/>
    </source>
</evidence>
<gene>
    <name evidence="1" type="ORF">Ahy_A09g045541</name>
</gene>
<dbReference type="EMBL" id="SDMP01000009">
    <property type="protein sequence ID" value="RYR39902.1"/>
    <property type="molecule type" value="Genomic_DNA"/>
</dbReference>
<reference evidence="1 2" key="1">
    <citation type="submission" date="2019-01" db="EMBL/GenBank/DDBJ databases">
        <title>Sequencing of cultivated peanut Arachis hypogaea provides insights into genome evolution and oil improvement.</title>
        <authorList>
            <person name="Chen X."/>
        </authorList>
    </citation>
    <scope>NUCLEOTIDE SEQUENCE [LARGE SCALE GENOMIC DNA]</scope>
    <source>
        <strain evidence="2">cv. Fuhuasheng</strain>
        <tissue evidence="1">Leaves</tissue>
    </source>
</reference>
<organism evidence="1 2">
    <name type="scientific">Arachis hypogaea</name>
    <name type="common">Peanut</name>
    <dbReference type="NCBI Taxonomy" id="3818"/>
    <lineage>
        <taxon>Eukaryota</taxon>
        <taxon>Viridiplantae</taxon>
        <taxon>Streptophyta</taxon>
        <taxon>Embryophyta</taxon>
        <taxon>Tracheophyta</taxon>
        <taxon>Spermatophyta</taxon>
        <taxon>Magnoliopsida</taxon>
        <taxon>eudicotyledons</taxon>
        <taxon>Gunneridae</taxon>
        <taxon>Pentapetalae</taxon>
        <taxon>rosids</taxon>
        <taxon>fabids</taxon>
        <taxon>Fabales</taxon>
        <taxon>Fabaceae</taxon>
        <taxon>Papilionoideae</taxon>
        <taxon>50 kb inversion clade</taxon>
        <taxon>dalbergioids sensu lato</taxon>
        <taxon>Dalbergieae</taxon>
        <taxon>Pterocarpus clade</taxon>
        <taxon>Arachis</taxon>
    </lineage>
</organism>
<sequence>MHYINKMLESFNEASGLKVSIIKTFIFFSKNVNSNIIEKISRISGYKNINQPGRYLVAFFTNSKRDREVYKNPIDRVKLTLAQSMISPIFNFDMMYSCIPKRICNEIKKIQRSFIWGEKGGRKLHVICWENFMQIKKPKRFRFQRPPNHE</sequence>
<dbReference type="PANTHER" id="PTHR33116:SF78">
    <property type="entry name" value="OS12G0587133 PROTEIN"/>
    <property type="match status" value="1"/>
</dbReference>
<comment type="caution">
    <text evidence="1">The sequence shown here is derived from an EMBL/GenBank/DDBJ whole genome shotgun (WGS) entry which is preliminary data.</text>
</comment>
<dbReference type="AlphaFoldDB" id="A0A445BML1"/>
<protein>
    <submittedName>
        <fullName evidence="1">Uncharacterized protein</fullName>
    </submittedName>
</protein>
<name>A0A445BML1_ARAHY</name>
<accession>A0A445BML1</accession>
<dbReference type="Proteomes" id="UP000289738">
    <property type="component" value="Chromosome A09"/>
</dbReference>